<name>A0A2N0Z2L2_9BACI</name>
<dbReference type="GO" id="GO:0005886">
    <property type="term" value="C:plasma membrane"/>
    <property type="evidence" value="ECO:0007669"/>
    <property type="project" value="UniProtKB-SubCell"/>
</dbReference>
<evidence type="ECO:0000256" key="2">
    <source>
        <dbReference type="ARBA" id="ARBA00008335"/>
    </source>
</evidence>
<comment type="caution">
    <text evidence="10">The sequence shown here is derived from an EMBL/GenBank/DDBJ whole genome shotgun (WGS) entry which is preliminary data.</text>
</comment>
<dbReference type="InterPro" id="IPR036259">
    <property type="entry name" value="MFS_trans_sf"/>
</dbReference>
<dbReference type="InterPro" id="IPR011701">
    <property type="entry name" value="MFS"/>
</dbReference>
<keyword evidence="4" id="KW-1003">Cell membrane</keyword>
<feature type="transmembrane region" description="Helical" evidence="8">
    <location>
        <begin position="138"/>
        <end position="157"/>
    </location>
</feature>
<dbReference type="CDD" id="cd17324">
    <property type="entry name" value="MFS_NepI_like"/>
    <property type="match status" value="1"/>
</dbReference>
<dbReference type="PANTHER" id="PTHR43271:SF2">
    <property type="entry name" value="BLL2771 PROTEIN"/>
    <property type="match status" value="1"/>
</dbReference>
<feature type="transmembrane region" description="Helical" evidence="8">
    <location>
        <begin position="81"/>
        <end position="99"/>
    </location>
</feature>
<dbReference type="PANTHER" id="PTHR43271">
    <property type="entry name" value="BLL2771 PROTEIN"/>
    <property type="match status" value="1"/>
</dbReference>
<protein>
    <submittedName>
        <fullName evidence="10">MFS transporter</fullName>
    </submittedName>
</protein>
<comment type="subcellular location">
    <subcellularLocation>
        <location evidence="1">Cell membrane</location>
        <topology evidence="1">Multi-pass membrane protein</topology>
    </subcellularLocation>
</comment>
<dbReference type="OrthoDB" id="9781156at2"/>
<evidence type="ECO:0000256" key="4">
    <source>
        <dbReference type="ARBA" id="ARBA00022475"/>
    </source>
</evidence>
<proteinExistence type="inferred from homology"/>
<keyword evidence="3" id="KW-0813">Transport</keyword>
<feature type="transmembrane region" description="Helical" evidence="8">
    <location>
        <begin position="306"/>
        <end position="329"/>
    </location>
</feature>
<dbReference type="Gene3D" id="1.20.1250.20">
    <property type="entry name" value="MFS general substrate transporter like domains"/>
    <property type="match status" value="1"/>
</dbReference>
<feature type="transmembrane region" description="Helical" evidence="8">
    <location>
        <begin position="111"/>
        <end position="131"/>
    </location>
</feature>
<dbReference type="InterPro" id="IPR020846">
    <property type="entry name" value="MFS_dom"/>
</dbReference>
<keyword evidence="5 8" id="KW-0812">Transmembrane</keyword>
<dbReference type="RefSeq" id="WP_101177149.1">
    <property type="nucleotide sequence ID" value="NZ_PISE01000020.1"/>
</dbReference>
<feature type="transmembrane region" description="Helical" evidence="8">
    <location>
        <begin position="12"/>
        <end position="32"/>
    </location>
</feature>
<feature type="transmembrane region" description="Helical" evidence="8">
    <location>
        <begin position="52"/>
        <end position="72"/>
    </location>
</feature>
<evidence type="ECO:0000313" key="10">
    <source>
        <dbReference type="EMBL" id="PKG23758.1"/>
    </source>
</evidence>
<feature type="transmembrane region" description="Helical" evidence="8">
    <location>
        <begin position="216"/>
        <end position="235"/>
    </location>
</feature>
<feature type="transmembrane region" description="Helical" evidence="8">
    <location>
        <begin position="282"/>
        <end position="300"/>
    </location>
</feature>
<evidence type="ECO:0000256" key="7">
    <source>
        <dbReference type="ARBA" id="ARBA00023136"/>
    </source>
</evidence>
<gene>
    <name evidence="10" type="ORF">CWS01_10485</name>
</gene>
<evidence type="ECO:0000256" key="6">
    <source>
        <dbReference type="ARBA" id="ARBA00022989"/>
    </source>
</evidence>
<dbReference type="GO" id="GO:0022857">
    <property type="term" value="F:transmembrane transporter activity"/>
    <property type="evidence" value="ECO:0007669"/>
    <property type="project" value="InterPro"/>
</dbReference>
<feature type="transmembrane region" description="Helical" evidence="8">
    <location>
        <begin position="169"/>
        <end position="189"/>
    </location>
</feature>
<feature type="domain" description="Major facilitator superfamily (MFS) profile" evidence="9">
    <location>
        <begin position="15"/>
        <end position="394"/>
    </location>
</feature>
<reference evidence="10 11" key="1">
    <citation type="journal article" date="2003" name="Int. J. Syst. Evol. Microbiol.">
        <title>Bacillus nealsonii sp. nov., isolated from a spacecraft-assembly facility, whose spores are gamma-radiation resistant.</title>
        <authorList>
            <person name="Venkateswaran K."/>
            <person name="Kempf M."/>
            <person name="Chen F."/>
            <person name="Satomi M."/>
            <person name="Nicholson W."/>
            <person name="Kern R."/>
        </authorList>
    </citation>
    <scope>NUCLEOTIDE SEQUENCE [LARGE SCALE GENOMIC DNA]</scope>
    <source>
        <strain evidence="10 11">FO-92</strain>
    </source>
</reference>
<sequence length="394" mass="41951">MESISLQKEHNYTLMTVILSWTGMVVMSSLYVSIPLISLFSSTLHISLSKAAITSSIFSVGFAVGCFFYGAISEKFGRKNVIVVGLLILSFISLLLGTVNSFPLLVGLRGLQGLAAATFSPVALAYTLEVFPNEKKVGAVGFISTGFLVAGIVGQLFSSTISQAFNWHLVFYLLAVVYVLTAFILFYLLPTGVAHDRGKNIFEPLKQIGVIFKNKNIVLSYVIAFVLLMSFVSMYTTLGQYLAEISTGDSNQQLLYIRAIGILGMVLSPLSGTLAKQFNILPVIRFALSLSVVSLVLMGLTTNIILLTIVSVLFVSGIALAVPSIISLVGQLGGKVGGIAVSMYTVILFAGTSLGPVISVAFIHTGSYMIAFILLAATLSVGLIAACLIRKKAA</sequence>
<dbReference type="Pfam" id="PF07690">
    <property type="entry name" value="MFS_1"/>
    <property type="match status" value="1"/>
</dbReference>
<accession>A0A2N0Z2L2</accession>
<evidence type="ECO:0000256" key="8">
    <source>
        <dbReference type="SAM" id="Phobius"/>
    </source>
</evidence>
<keyword evidence="6 8" id="KW-1133">Transmembrane helix</keyword>
<feature type="transmembrane region" description="Helical" evidence="8">
    <location>
        <begin position="369"/>
        <end position="389"/>
    </location>
</feature>
<keyword evidence="7 8" id="KW-0472">Membrane</keyword>
<keyword evidence="11" id="KW-1185">Reference proteome</keyword>
<evidence type="ECO:0000256" key="1">
    <source>
        <dbReference type="ARBA" id="ARBA00004651"/>
    </source>
</evidence>
<organism evidence="10 11">
    <name type="scientific">Niallia nealsonii</name>
    <dbReference type="NCBI Taxonomy" id="115979"/>
    <lineage>
        <taxon>Bacteria</taxon>
        <taxon>Bacillati</taxon>
        <taxon>Bacillota</taxon>
        <taxon>Bacilli</taxon>
        <taxon>Bacillales</taxon>
        <taxon>Bacillaceae</taxon>
        <taxon>Niallia</taxon>
    </lineage>
</organism>
<evidence type="ECO:0000256" key="3">
    <source>
        <dbReference type="ARBA" id="ARBA00022448"/>
    </source>
</evidence>
<dbReference type="Proteomes" id="UP000233375">
    <property type="component" value="Unassembled WGS sequence"/>
</dbReference>
<dbReference type="EMBL" id="PISE01000020">
    <property type="protein sequence ID" value="PKG23758.1"/>
    <property type="molecule type" value="Genomic_DNA"/>
</dbReference>
<dbReference type="SUPFAM" id="SSF103473">
    <property type="entry name" value="MFS general substrate transporter"/>
    <property type="match status" value="1"/>
</dbReference>
<evidence type="ECO:0000259" key="9">
    <source>
        <dbReference type="PROSITE" id="PS50850"/>
    </source>
</evidence>
<comment type="similarity">
    <text evidence="2">Belongs to the major facilitator superfamily.</text>
</comment>
<evidence type="ECO:0000256" key="5">
    <source>
        <dbReference type="ARBA" id="ARBA00022692"/>
    </source>
</evidence>
<dbReference type="PROSITE" id="PS50850">
    <property type="entry name" value="MFS"/>
    <property type="match status" value="1"/>
</dbReference>
<evidence type="ECO:0000313" key="11">
    <source>
        <dbReference type="Proteomes" id="UP000233375"/>
    </source>
</evidence>
<feature type="transmembrane region" description="Helical" evidence="8">
    <location>
        <begin position="255"/>
        <end position="275"/>
    </location>
</feature>
<dbReference type="AlphaFoldDB" id="A0A2N0Z2L2"/>
<feature type="transmembrane region" description="Helical" evidence="8">
    <location>
        <begin position="341"/>
        <end position="363"/>
    </location>
</feature>